<organism evidence="2 3">
    <name type="scientific">Leptospira wolffii</name>
    <dbReference type="NCBI Taxonomy" id="409998"/>
    <lineage>
        <taxon>Bacteria</taxon>
        <taxon>Pseudomonadati</taxon>
        <taxon>Spirochaetota</taxon>
        <taxon>Spirochaetia</taxon>
        <taxon>Leptospirales</taxon>
        <taxon>Leptospiraceae</taxon>
        <taxon>Leptospira</taxon>
    </lineage>
</organism>
<evidence type="ECO:0000313" key="2">
    <source>
        <dbReference type="EMBL" id="PJZ64026.1"/>
    </source>
</evidence>
<name>A0A2M9Z6G3_9LEPT</name>
<dbReference type="Proteomes" id="UP000231912">
    <property type="component" value="Unassembled WGS sequence"/>
</dbReference>
<comment type="caution">
    <text evidence="2">The sequence shown here is derived from an EMBL/GenBank/DDBJ whole genome shotgun (WGS) entry which is preliminary data.</text>
</comment>
<evidence type="ECO:0000313" key="3">
    <source>
        <dbReference type="Proteomes" id="UP000231912"/>
    </source>
</evidence>
<evidence type="ECO:0000256" key="1">
    <source>
        <dbReference type="ARBA" id="ARBA00022729"/>
    </source>
</evidence>
<evidence type="ECO:0008006" key="4">
    <source>
        <dbReference type="Google" id="ProtNLM"/>
    </source>
</evidence>
<feature type="non-terminal residue" evidence="2">
    <location>
        <position position="241"/>
    </location>
</feature>
<keyword evidence="1" id="KW-0732">Signal</keyword>
<feature type="non-terminal residue" evidence="2">
    <location>
        <position position="1"/>
    </location>
</feature>
<dbReference type="EMBL" id="NPDT01000035">
    <property type="protein sequence ID" value="PJZ64026.1"/>
    <property type="molecule type" value="Genomic_DNA"/>
</dbReference>
<dbReference type="InterPro" id="IPR013517">
    <property type="entry name" value="FG-GAP"/>
</dbReference>
<reference evidence="2 3" key="1">
    <citation type="submission" date="2017-07" db="EMBL/GenBank/DDBJ databases">
        <title>Leptospira spp. isolated from tropical soils.</title>
        <authorList>
            <person name="Thibeaux R."/>
            <person name="Iraola G."/>
            <person name="Ferres I."/>
            <person name="Bierque E."/>
            <person name="Girault D."/>
            <person name="Soupe-Gilbert M.-E."/>
            <person name="Picardeau M."/>
            <person name="Goarant C."/>
        </authorList>
    </citation>
    <scope>NUCLEOTIDE SEQUENCE [LARGE SCALE GENOMIC DNA]</scope>
    <source>
        <strain evidence="2 3">FH2-C-A2</strain>
    </source>
</reference>
<dbReference type="SUPFAM" id="SSF69318">
    <property type="entry name" value="Integrin alpha N-terminal domain"/>
    <property type="match status" value="1"/>
</dbReference>
<sequence length="241" mass="27174">NLDSTSTSDLSKDGLDRAKVQLLIGDYNGDGRTDISVYDSRSGKWMVGENYRNDNASDPIYFKLQWKLYKVFTAPEQTLFGFDRFSGDFNGDGTSDFLLFDRSSGEWTLGETSNGTINFRIWSKAPQFKEITRWLQGDFNGDGKTDIGFFSVTDGKFWIGESTRDGFRYKVYSDMNYGPSIDRIMKTPLPLDEVKLTQGGGVVYANSNQKTLVFSYLYDGNINPNRGELVFPGCFSTNDCT</sequence>
<gene>
    <name evidence="2" type="ORF">CH371_20320</name>
</gene>
<dbReference type="InterPro" id="IPR028994">
    <property type="entry name" value="Integrin_alpha_N"/>
</dbReference>
<dbReference type="AlphaFoldDB" id="A0A2M9Z6G3"/>
<dbReference type="Pfam" id="PF13517">
    <property type="entry name" value="FG-GAP_3"/>
    <property type="match status" value="1"/>
</dbReference>
<dbReference type="RefSeq" id="WP_133122301.1">
    <property type="nucleotide sequence ID" value="NZ_NPDT01000035.1"/>
</dbReference>
<accession>A0A2M9Z6G3</accession>
<dbReference type="Gene3D" id="2.40.128.340">
    <property type="match status" value="1"/>
</dbReference>
<proteinExistence type="predicted"/>
<protein>
    <recommendedName>
        <fullName evidence="4">VCBS repeat-containing protein</fullName>
    </recommendedName>
</protein>